<evidence type="ECO:0000256" key="1">
    <source>
        <dbReference type="SAM" id="MobiDB-lite"/>
    </source>
</evidence>
<sequence length="104" mass="12046">MMKKPTKASNINTKEHVGCCNFKNVFGVAEASFSFFNEEGFVNFQFSTGSQHKSGRNFRSHYKPDDMTNAETRPRFAMSIKESRNRNTMRTKFLALALSRDYSW</sequence>
<evidence type="ECO:0000313" key="2">
    <source>
        <dbReference type="EMBL" id="JAV61727.1"/>
    </source>
</evidence>
<accession>A0A1Y1KS67</accession>
<feature type="region of interest" description="Disordered" evidence="1">
    <location>
        <begin position="48"/>
        <end position="71"/>
    </location>
</feature>
<organism evidence="2">
    <name type="scientific">Photinus pyralis</name>
    <name type="common">Common eastern firefly</name>
    <name type="synonym">Lampyris pyralis</name>
    <dbReference type="NCBI Taxonomy" id="7054"/>
    <lineage>
        <taxon>Eukaryota</taxon>
        <taxon>Metazoa</taxon>
        <taxon>Ecdysozoa</taxon>
        <taxon>Arthropoda</taxon>
        <taxon>Hexapoda</taxon>
        <taxon>Insecta</taxon>
        <taxon>Pterygota</taxon>
        <taxon>Neoptera</taxon>
        <taxon>Endopterygota</taxon>
        <taxon>Coleoptera</taxon>
        <taxon>Polyphaga</taxon>
        <taxon>Elateriformia</taxon>
        <taxon>Elateroidea</taxon>
        <taxon>Lampyridae</taxon>
        <taxon>Lampyrinae</taxon>
        <taxon>Photinus</taxon>
    </lineage>
</organism>
<protein>
    <submittedName>
        <fullName evidence="2">Uncharacterized protein</fullName>
    </submittedName>
</protein>
<proteinExistence type="predicted"/>
<dbReference type="EMBL" id="GEZM01081262">
    <property type="protein sequence ID" value="JAV61727.1"/>
    <property type="molecule type" value="Transcribed_RNA"/>
</dbReference>
<dbReference type="AlphaFoldDB" id="A0A1Y1KS67"/>
<name>A0A1Y1KS67_PHOPY</name>
<reference evidence="2" key="1">
    <citation type="journal article" date="2016" name="Sci. Rep.">
        <title>Molecular characterization of firefly nuptial gifts: a multi-omics approach sheds light on postcopulatory sexual selection.</title>
        <authorList>
            <person name="Al-Wathiqui N."/>
            <person name="Fallon T.R."/>
            <person name="South A."/>
            <person name="Weng J.K."/>
            <person name="Lewis S.M."/>
        </authorList>
    </citation>
    <scope>NUCLEOTIDE SEQUENCE</scope>
</reference>